<accession>A0A7X2ZB79</accession>
<dbReference type="Proteomes" id="UP000450917">
    <property type="component" value="Unassembled WGS sequence"/>
</dbReference>
<dbReference type="RefSeq" id="WP_054799655.1">
    <property type="nucleotide sequence ID" value="NZ_JARTHJ010000087.1"/>
</dbReference>
<dbReference type="EMBL" id="WNZX01000010">
    <property type="protein sequence ID" value="MUG71627.1"/>
    <property type="molecule type" value="Genomic_DNA"/>
</dbReference>
<evidence type="ECO:0000313" key="3">
    <source>
        <dbReference type="Proteomes" id="UP000450917"/>
    </source>
</evidence>
<proteinExistence type="predicted"/>
<protein>
    <submittedName>
        <fullName evidence="2">DUF2524 domain-containing protein</fullName>
    </submittedName>
</protein>
<gene>
    <name evidence="2" type="ORF">GNP93_13200</name>
</gene>
<comment type="caution">
    <text evidence="2">The sequence shown here is derived from an EMBL/GenBank/DDBJ whole genome shotgun (WGS) entry which is preliminary data.</text>
</comment>
<evidence type="ECO:0000313" key="2">
    <source>
        <dbReference type="EMBL" id="MUG71627.1"/>
    </source>
</evidence>
<keyword evidence="3" id="KW-1185">Reference proteome</keyword>
<organism evidence="2 3">
    <name type="scientific">Paenibacillus validus</name>
    <dbReference type="NCBI Taxonomy" id="44253"/>
    <lineage>
        <taxon>Bacteria</taxon>
        <taxon>Bacillati</taxon>
        <taxon>Bacillota</taxon>
        <taxon>Bacilli</taxon>
        <taxon>Bacillales</taxon>
        <taxon>Paenibacillaceae</taxon>
        <taxon>Paenibacillus</taxon>
    </lineage>
</organism>
<dbReference type="AlphaFoldDB" id="A0A7X2ZB79"/>
<keyword evidence="1" id="KW-0175">Coiled coil</keyword>
<name>A0A7X2ZB79_9BACL</name>
<reference evidence="2 3" key="1">
    <citation type="submission" date="2019-11" db="EMBL/GenBank/DDBJ databases">
        <title>Draft genome sequences of five Paenibacillus species of dairy origin.</title>
        <authorList>
            <person name="Olajide A.M."/>
            <person name="Chen S."/>
            <person name="Lapointe G."/>
        </authorList>
    </citation>
    <scope>NUCLEOTIDE SEQUENCE [LARGE SCALE GENOMIC DNA]</scope>
    <source>
        <strain evidence="2 3">2CS3</strain>
    </source>
</reference>
<feature type="coiled-coil region" evidence="1">
    <location>
        <begin position="11"/>
        <end position="56"/>
    </location>
</feature>
<sequence>MLNQLESSYNCANAGQDLHELQQELESLQQTSGNPDQETTDTINRLENQIRFIKNKCEIRP</sequence>
<evidence type="ECO:0000256" key="1">
    <source>
        <dbReference type="SAM" id="Coils"/>
    </source>
</evidence>